<protein>
    <submittedName>
        <fullName evidence="2">Uncharacterized protein</fullName>
    </submittedName>
</protein>
<keyword evidence="3" id="KW-1185">Reference proteome</keyword>
<accession>A0A2C9A0A7</accession>
<evidence type="ECO:0000256" key="1">
    <source>
        <dbReference type="SAM" id="MobiDB-lite"/>
    </source>
</evidence>
<organism evidence="2 3">
    <name type="scientific">Salinibacterium xinjiangense</name>
    <dbReference type="NCBI Taxonomy" id="386302"/>
    <lineage>
        <taxon>Bacteria</taxon>
        <taxon>Bacillati</taxon>
        <taxon>Actinomycetota</taxon>
        <taxon>Actinomycetes</taxon>
        <taxon>Micrococcales</taxon>
        <taxon>Microbacteriaceae</taxon>
        <taxon>Salinibacterium</taxon>
    </lineage>
</organism>
<dbReference type="OrthoDB" id="5100597at2"/>
<reference evidence="2 3" key="1">
    <citation type="submission" date="2017-09" db="EMBL/GenBank/DDBJ databases">
        <authorList>
            <person name="Ehlers B."/>
            <person name="Leendertz F.H."/>
        </authorList>
    </citation>
    <scope>NUCLEOTIDE SEQUENCE [LARGE SCALE GENOMIC DNA]</scope>
    <source>
        <strain evidence="2 3">CGMCC 1.05381</strain>
    </source>
</reference>
<evidence type="ECO:0000313" key="2">
    <source>
        <dbReference type="EMBL" id="SOE72247.1"/>
    </source>
</evidence>
<name>A0A2C9A0A7_9MICO</name>
<proteinExistence type="predicted"/>
<evidence type="ECO:0000313" key="3">
    <source>
        <dbReference type="Proteomes" id="UP000219440"/>
    </source>
</evidence>
<sequence>MSAASEESPASVIHDDAGGPASSLGMPGRGALDTVHRELERHTLDGPEAIDPLLTYRDALLGRYIIDRPIFTLAWPSSLYIPADADPAKYWITAPPADHRYRYRWTDPQPTASSASEKTGHLFSWTNVSGLNPSYTGAAGVGVRIVPTNSLSTVRVSADVDLVAESRWWYLVGSSAGFANFSYRGTVYISGWEISPVTGQWELLRPFGSRVLFQYRESGQGGTAIRSDHHAFDDLSVRLQLQGGHTYGIGVSFEVEVGFDCHDRNGKPYQKQPGDDIKLWASMTGEVSSISVSTETVWIP</sequence>
<dbReference type="AlphaFoldDB" id="A0A2C9A0A7"/>
<feature type="region of interest" description="Disordered" evidence="1">
    <location>
        <begin position="1"/>
        <end position="30"/>
    </location>
</feature>
<dbReference type="EMBL" id="OCST01000005">
    <property type="protein sequence ID" value="SOE72247.1"/>
    <property type="molecule type" value="Genomic_DNA"/>
</dbReference>
<dbReference type="Proteomes" id="UP000219440">
    <property type="component" value="Unassembled WGS sequence"/>
</dbReference>
<dbReference type="RefSeq" id="WP_097061515.1">
    <property type="nucleotide sequence ID" value="NZ_BMLC01000004.1"/>
</dbReference>
<gene>
    <name evidence="2" type="ORF">SAMN06296378_2428</name>
</gene>